<dbReference type="PANTHER" id="PTHR47074:SF48">
    <property type="entry name" value="POLYNUCLEOTIDYL TRANSFERASE, RIBONUCLEASE H-LIKE SUPERFAMILY PROTEIN"/>
    <property type="match status" value="1"/>
</dbReference>
<organism evidence="2 3">
    <name type="scientific">Quercus lobata</name>
    <name type="common">Valley oak</name>
    <dbReference type="NCBI Taxonomy" id="97700"/>
    <lineage>
        <taxon>Eukaryota</taxon>
        <taxon>Viridiplantae</taxon>
        <taxon>Streptophyta</taxon>
        <taxon>Embryophyta</taxon>
        <taxon>Tracheophyta</taxon>
        <taxon>Spermatophyta</taxon>
        <taxon>Magnoliopsida</taxon>
        <taxon>eudicotyledons</taxon>
        <taxon>Gunneridae</taxon>
        <taxon>Pentapetalae</taxon>
        <taxon>rosids</taxon>
        <taxon>fabids</taxon>
        <taxon>Fagales</taxon>
        <taxon>Fagaceae</taxon>
        <taxon>Quercus</taxon>
    </lineage>
</organism>
<dbReference type="Gene3D" id="3.30.420.10">
    <property type="entry name" value="Ribonuclease H-like superfamily/Ribonuclease H"/>
    <property type="match status" value="1"/>
</dbReference>
<dbReference type="InterPro" id="IPR044730">
    <property type="entry name" value="RNase_H-like_dom_plant"/>
</dbReference>
<evidence type="ECO:0000259" key="1">
    <source>
        <dbReference type="Pfam" id="PF13456"/>
    </source>
</evidence>
<evidence type="ECO:0000313" key="3">
    <source>
        <dbReference type="Proteomes" id="UP000594261"/>
    </source>
</evidence>
<dbReference type="GO" id="GO:0004523">
    <property type="term" value="F:RNA-DNA hybrid ribonuclease activity"/>
    <property type="evidence" value="ECO:0007669"/>
    <property type="project" value="InterPro"/>
</dbReference>
<dbReference type="SUPFAM" id="SSF53098">
    <property type="entry name" value="Ribonuclease H-like"/>
    <property type="match status" value="1"/>
</dbReference>
<evidence type="ECO:0000313" key="2">
    <source>
        <dbReference type="EnsemblPlants" id="QL08p011385:mrna"/>
    </source>
</evidence>
<dbReference type="EnsemblPlants" id="QL08p011385:mrna">
    <property type="protein sequence ID" value="QL08p011385:mrna"/>
    <property type="gene ID" value="QL08p011385"/>
</dbReference>
<proteinExistence type="predicted"/>
<protein>
    <recommendedName>
        <fullName evidence="1">RNase H type-1 domain-containing protein</fullName>
    </recommendedName>
</protein>
<feature type="domain" description="RNase H type-1" evidence="1">
    <location>
        <begin position="85"/>
        <end position="199"/>
    </location>
</feature>
<reference evidence="2" key="2">
    <citation type="submission" date="2021-01" db="UniProtKB">
        <authorList>
            <consortium name="EnsemblPlants"/>
        </authorList>
    </citation>
    <scope>IDENTIFICATION</scope>
</reference>
<dbReference type="PANTHER" id="PTHR47074">
    <property type="entry name" value="BNAC02G40300D PROTEIN"/>
    <property type="match status" value="1"/>
</dbReference>
<dbReference type="InParanoid" id="A0A7N2MB99"/>
<dbReference type="Pfam" id="PF13456">
    <property type="entry name" value="RVT_3"/>
    <property type="match status" value="1"/>
</dbReference>
<dbReference type="EMBL" id="LRBV02000008">
    <property type="status" value="NOT_ANNOTATED_CDS"/>
    <property type="molecule type" value="Genomic_DNA"/>
</dbReference>
<dbReference type="CDD" id="cd06222">
    <property type="entry name" value="RNase_H_like"/>
    <property type="match status" value="1"/>
</dbReference>
<dbReference type="Proteomes" id="UP000594261">
    <property type="component" value="Chromosome 8"/>
</dbReference>
<dbReference type="InterPro" id="IPR036397">
    <property type="entry name" value="RNaseH_sf"/>
</dbReference>
<dbReference type="Gramene" id="QL08p011385:mrna">
    <property type="protein sequence ID" value="QL08p011385:mrna"/>
    <property type="gene ID" value="QL08p011385"/>
</dbReference>
<name>A0A7N2MB99_QUELO</name>
<dbReference type="InterPro" id="IPR052929">
    <property type="entry name" value="RNase_H-like_EbsB-rel"/>
</dbReference>
<dbReference type="GO" id="GO:0003676">
    <property type="term" value="F:nucleic acid binding"/>
    <property type="evidence" value="ECO:0007669"/>
    <property type="project" value="InterPro"/>
</dbReference>
<dbReference type="InterPro" id="IPR012337">
    <property type="entry name" value="RNaseH-like_sf"/>
</dbReference>
<keyword evidence="3" id="KW-1185">Reference proteome</keyword>
<dbReference type="InterPro" id="IPR002156">
    <property type="entry name" value="RNaseH_domain"/>
</dbReference>
<accession>A0A7N2MB99</accession>
<dbReference type="OMA" id="WFGHALE"/>
<reference evidence="2 3" key="1">
    <citation type="journal article" date="2016" name="G3 (Bethesda)">
        <title>First Draft Assembly and Annotation of the Genome of a California Endemic Oak Quercus lobata Nee (Fagaceae).</title>
        <authorList>
            <person name="Sork V.L."/>
            <person name="Fitz-Gibbon S.T."/>
            <person name="Puiu D."/>
            <person name="Crepeau M."/>
            <person name="Gugger P.F."/>
            <person name="Sherman R."/>
            <person name="Stevens K."/>
            <person name="Langley C.H."/>
            <person name="Pellegrini M."/>
            <person name="Salzberg S.L."/>
        </authorList>
    </citation>
    <scope>NUCLEOTIDE SEQUENCE [LARGE SCALE GENOMIC DNA]</scope>
    <source>
        <strain evidence="2 3">cv. SW786</strain>
    </source>
</reference>
<sequence length="221" mass="24322">MELNAQLFGTVRWPRLFGGSQNFPCLCFEVHYVVKAIAKEAELLVEEFSSLNPAVNQSVPPRTEGWSPPYEGWYKVNVGGAVFREFGSCGVGVVIRNEQGQIVGAMSKKLNLLLGAMEVEATAFEEGLLLAGDLGLKQVILEGDAQLVTNALLGKCLPPTSIQMIIAGARRWRQKVQDWKISYVRRTGNCAAHLMARNAKLISDCVVWVEDTPTYYSMPSA</sequence>
<dbReference type="AlphaFoldDB" id="A0A7N2MB99"/>